<keyword evidence="2" id="KW-0547">Nucleotide-binding</keyword>
<dbReference type="PANTHER" id="PTHR42788">
    <property type="entry name" value="TAURINE IMPORT ATP-BINDING PROTEIN-RELATED"/>
    <property type="match status" value="1"/>
</dbReference>
<dbReference type="CDD" id="cd03293">
    <property type="entry name" value="ABC_NrtD_SsuB_transporters"/>
    <property type="match status" value="1"/>
</dbReference>
<dbReference type="SUPFAM" id="SSF52540">
    <property type="entry name" value="P-loop containing nucleoside triphosphate hydrolases"/>
    <property type="match status" value="1"/>
</dbReference>
<evidence type="ECO:0000256" key="3">
    <source>
        <dbReference type="ARBA" id="ARBA00022840"/>
    </source>
</evidence>
<evidence type="ECO:0000256" key="4">
    <source>
        <dbReference type="SAM" id="MobiDB-lite"/>
    </source>
</evidence>
<feature type="domain" description="ABC transporter" evidence="5">
    <location>
        <begin position="83"/>
        <end position="315"/>
    </location>
</feature>
<keyword evidence="3 6" id="KW-0067">ATP-binding</keyword>
<sequence>MRLFPTSAARTAGGASDTVDKRFLSPNQQSEKGASPAVRIALPPFRLHVPQRCLSRPALAARGQGGGKQLVTQTTNHPRTPFLAVEGASLEYGPGVPVLREVSFTVAAGEFVSLLGPSGCGKSTLLRLLAGLLPTSAGSVRLAGQPAEFARRNGTRVAFVFQDPTLLPWRTVAENVRLPFELQRSQAPDIRDRVHAAIELVGLAPGDRRKRPRQLSGGMRMRTSLARALVTEPNLLLLDEPFAALDDVLRQLLNEELVRLWQQSGWTGVFVTHNVAEAVFLSQRVLVMTARPGTILAEIDVPFPYPRTAALRGTAEFARLTATLSQRLREAVL</sequence>
<dbReference type="GO" id="GO:0005524">
    <property type="term" value="F:ATP binding"/>
    <property type="evidence" value="ECO:0007669"/>
    <property type="project" value="UniProtKB-KW"/>
</dbReference>
<dbReference type="Pfam" id="PF00005">
    <property type="entry name" value="ABC_tran"/>
    <property type="match status" value="1"/>
</dbReference>
<protein>
    <submittedName>
        <fullName evidence="6">ABC transporter ATP-binding protein</fullName>
    </submittedName>
</protein>
<dbReference type="SMART" id="SM00382">
    <property type="entry name" value="AAA"/>
    <property type="match status" value="1"/>
</dbReference>
<evidence type="ECO:0000259" key="5">
    <source>
        <dbReference type="PROSITE" id="PS50893"/>
    </source>
</evidence>
<dbReference type="InterPro" id="IPR050166">
    <property type="entry name" value="ABC_transporter_ATP-bind"/>
</dbReference>
<feature type="region of interest" description="Disordered" evidence="4">
    <location>
        <begin position="1"/>
        <end position="21"/>
    </location>
</feature>
<evidence type="ECO:0000313" key="6">
    <source>
        <dbReference type="EMBL" id="HGT38509.1"/>
    </source>
</evidence>
<dbReference type="PROSITE" id="PS50893">
    <property type="entry name" value="ABC_TRANSPORTER_2"/>
    <property type="match status" value="1"/>
</dbReference>
<dbReference type="GO" id="GO:0016887">
    <property type="term" value="F:ATP hydrolysis activity"/>
    <property type="evidence" value="ECO:0007669"/>
    <property type="project" value="InterPro"/>
</dbReference>
<dbReference type="Gene3D" id="3.40.50.300">
    <property type="entry name" value="P-loop containing nucleotide triphosphate hydrolases"/>
    <property type="match status" value="1"/>
</dbReference>
<dbReference type="PANTHER" id="PTHR42788:SF13">
    <property type="entry name" value="ALIPHATIC SULFONATES IMPORT ATP-BINDING PROTEIN SSUB"/>
    <property type="match status" value="1"/>
</dbReference>
<proteinExistence type="predicted"/>
<dbReference type="InterPro" id="IPR003439">
    <property type="entry name" value="ABC_transporter-like_ATP-bd"/>
</dbReference>
<keyword evidence="1" id="KW-0813">Transport</keyword>
<comment type="caution">
    <text evidence="6">The sequence shown here is derived from an EMBL/GenBank/DDBJ whole genome shotgun (WGS) entry which is preliminary data.</text>
</comment>
<reference evidence="6" key="1">
    <citation type="journal article" date="2020" name="mSystems">
        <title>Genome- and Community-Level Interaction Insights into Carbon Utilization and Element Cycling Functions of Hydrothermarchaeota in Hydrothermal Sediment.</title>
        <authorList>
            <person name="Zhou Z."/>
            <person name="Liu Y."/>
            <person name="Xu W."/>
            <person name="Pan J."/>
            <person name="Luo Z.H."/>
            <person name="Li M."/>
        </authorList>
    </citation>
    <scope>NUCLEOTIDE SEQUENCE [LARGE SCALE GENOMIC DNA]</scope>
    <source>
        <strain evidence="6">SpSt-508</strain>
    </source>
</reference>
<dbReference type="AlphaFoldDB" id="A0A7C4QQA7"/>
<dbReference type="InterPro" id="IPR027417">
    <property type="entry name" value="P-loop_NTPase"/>
</dbReference>
<name>A0A7C4QQA7_9PLAN</name>
<gene>
    <name evidence="6" type="ORF">ENS64_04500</name>
</gene>
<evidence type="ECO:0000256" key="1">
    <source>
        <dbReference type="ARBA" id="ARBA00022448"/>
    </source>
</evidence>
<accession>A0A7C4QQA7</accession>
<organism evidence="6">
    <name type="scientific">Schlesneria paludicola</name>
    <dbReference type="NCBI Taxonomy" id="360056"/>
    <lineage>
        <taxon>Bacteria</taxon>
        <taxon>Pseudomonadati</taxon>
        <taxon>Planctomycetota</taxon>
        <taxon>Planctomycetia</taxon>
        <taxon>Planctomycetales</taxon>
        <taxon>Planctomycetaceae</taxon>
        <taxon>Schlesneria</taxon>
    </lineage>
</organism>
<dbReference type="InterPro" id="IPR003593">
    <property type="entry name" value="AAA+_ATPase"/>
</dbReference>
<dbReference type="EMBL" id="DSVQ01000009">
    <property type="protein sequence ID" value="HGT38509.1"/>
    <property type="molecule type" value="Genomic_DNA"/>
</dbReference>
<evidence type="ECO:0000256" key="2">
    <source>
        <dbReference type="ARBA" id="ARBA00022741"/>
    </source>
</evidence>